<organism evidence="5 6">
    <name type="scientific">Hevea brasiliensis</name>
    <name type="common">Para rubber tree</name>
    <name type="synonym">Siphonia brasiliensis</name>
    <dbReference type="NCBI Taxonomy" id="3981"/>
    <lineage>
        <taxon>Eukaryota</taxon>
        <taxon>Viridiplantae</taxon>
        <taxon>Streptophyta</taxon>
        <taxon>Embryophyta</taxon>
        <taxon>Tracheophyta</taxon>
        <taxon>Spermatophyta</taxon>
        <taxon>Magnoliopsida</taxon>
        <taxon>eudicotyledons</taxon>
        <taxon>Gunneridae</taxon>
        <taxon>Pentapetalae</taxon>
        <taxon>rosids</taxon>
        <taxon>fabids</taxon>
        <taxon>Malpighiales</taxon>
        <taxon>Euphorbiaceae</taxon>
        <taxon>Crotonoideae</taxon>
        <taxon>Micrandreae</taxon>
        <taxon>Hevea</taxon>
    </lineage>
</organism>
<evidence type="ECO:0000256" key="1">
    <source>
        <dbReference type="ARBA" id="ARBA00004123"/>
    </source>
</evidence>
<evidence type="ECO:0000313" key="5">
    <source>
        <dbReference type="EMBL" id="KAF2325039.1"/>
    </source>
</evidence>
<dbReference type="GO" id="GO:0005634">
    <property type="term" value="C:nucleus"/>
    <property type="evidence" value="ECO:0007669"/>
    <property type="project" value="UniProtKB-SubCell"/>
</dbReference>
<comment type="similarity">
    <text evidence="2">Belongs to the NPR1-interactor family.</text>
</comment>
<feature type="compositionally biased region" description="Basic and acidic residues" evidence="4">
    <location>
        <begin position="97"/>
        <end position="113"/>
    </location>
</feature>
<proteinExistence type="inferred from homology"/>
<name>A0A6A6NIH8_HEVBR</name>
<dbReference type="GO" id="GO:0010112">
    <property type="term" value="P:regulation of systemic acquired resistance"/>
    <property type="evidence" value="ECO:0007669"/>
    <property type="project" value="InterPro"/>
</dbReference>
<comment type="caution">
    <text evidence="5">The sequence shown here is derived from an EMBL/GenBank/DDBJ whole genome shotgun (WGS) entry which is preliminary data.</text>
</comment>
<dbReference type="PANTHER" id="PTHR33669:SF14">
    <property type="entry name" value="NRR REPRESSOR HOMOLOG 3"/>
    <property type="match status" value="1"/>
</dbReference>
<gene>
    <name evidence="5" type="ORF">GH714_022375</name>
</gene>
<evidence type="ECO:0000256" key="4">
    <source>
        <dbReference type="SAM" id="MobiDB-lite"/>
    </source>
</evidence>
<keyword evidence="6" id="KW-1185">Reference proteome</keyword>
<feature type="region of interest" description="Disordered" evidence="4">
    <location>
        <begin position="1"/>
        <end position="20"/>
    </location>
</feature>
<dbReference type="InterPro" id="IPR031425">
    <property type="entry name" value="NPR1/NH1-interacting"/>
</dbReference>
<dbReference type="PANTHER" id="PTHR33669">
    <property type="entry name" value="PROTEIN NEGATIVE REGULATOR OF RESISTANCE"/>
    <property type="match status" value="1"/>
</dbReference>
<comment type="subcellular location">
    <subcellularLocation>
        <location evidence="1">Nucleus</location>
    </subcellularLocation>
</comment>
<protein>
    <submittedName>
        <fullName evidence="5">Uncharacterized protein</fullName>
    </submittedName>
</protein>
<feature type="region of interest" description="Disordered" evidence="4">
    <location>
        <begin position="83"/>
        <end position="113"/>
    </location>
</feature>
<evidence type="ECO:0000313" key="6">
    <source>
        <dbReference type="Proteomes" id="UP000467840"/>
    </source>
</evidence>
<reference evidence="5 6" key="1">
    <citation type="journal article" date="2020" name="Mol. Plant">
        <title>The Chromosome-Based Rubber Tree Genome Provides New Insights into Spurge Genome Evolution and Rubber Biosynthesis.</title>
        <authorList>
            <person name="Liu J."/>
            <person name="Shi C."/>
            <person name="Shi C.C."/>
            <person name="Li W."/>
            <person name="Zhang Q.J."/>
            <person name="Zhang Y."/>
            <person name="Li K."/>
            <person name="Lu H.F."/>
            <person name="Shi C."/>
            <person name="Zhu S.T."/>
            <person name="Xiao Z.Y."/>
            <person name="Nan H."/>
            <person name="Yue Y."/>
            <person name="Zhu X.G."/>
            <person name="Wu Y."/>
            <person name="Hong X.N."/>
            <person name="Fan G.Y."/>
            <person name="Tong Y."/>
            <person name="Zhang D."/>
            <person name="Mao C.L."/>
            <person name="Liu Y.L."/>
            <person name="Hao S.J."/>
            <person name="Liu W.Q."/>
            <person name="Lv M.Q."/>
            <person name="Zhang H.B."/>
            <person name="Liu Y."/>
            <person name="Hu-Tang G.R."/>
            <person name="Wang J.P."/>
            <person name="Wang J.H."/>
            <person name="Sun Y.H."/>
            <person name="Ni S.B."/>
            <person name="Chen W.B."/>
            <person name="Zhang X.C."/>
            <person name="Jiao Y.N."/>
            <person name="Eichler E.E."/>
            <person name="Li G.H."/>
            <person name="Liu X."/>
            <person name="Gao L.Z."/>
        </authorList>
    </citation>
    <scope>NUCLEOTIDE SEQUENCE [LARGE SCALE GENOMIC DNA]</scope>
    <source>
        <strain evidence="6">cv. GT1</strain>
        <tissue evidence="5">Leaf</tissue>
    </source>
</reference>
<keyword evidence="3" id="KW-0539">Nucleus</keyword>
<dbReference type="AlphaFoldDB" id="A0A6A6NIH8"/>
<dbReference type="Proteomes" id="UP000467840">
    <property type="component" value="Chromosome 5"/>
</dbReference>
<dbReference type="EMBL" id="JAAGAX010000001">
    <property type="protein sequence ID" value="KAF2325039.1"/>
    <property type="molecule type" value="Genomic_DNA"/>
</dbReference>
<accession>A0A6A6NIH8</accession>
<evidence type="ECO:0000256" key="3">
    <source>
        <dbReference type="ARBA" id="ARBA00023242"/>
    </source>
</evidence>
<sequence>METPSKRKLSIHDDQDDEDNEEVKIEKFFALIRSIREARDRLINGSDYLKQETDSNKKKRKLEEENVQVAVWKPCFQPEDFLEESEARNPRAAMVDASKRNEVPEKEEAKEEHALAIKMPSSRVVTIRHWLLDAFGRDFLRITC</sequence>
<evidence type="ECO:0000256" key="2">
    <source>
        <dbReference type="ARBA" id="ARBA00009937"/>
    </source>
</evidence>
<dbReference type="Pfam" id="PF15699">
    <property type="entry name" value="NPR1_interact"/>
    <property type="match status" value="1"/>
</dbReference>